<dbReference type="InterPro" id="IPR049890">
    <property type="entry name" value="VlpA-F-like_signal"/>
</dbReference>
<dbReference type="EMBL" id="CP034841">
    <property type="protein sequence ID" value="QBF34605.1"/>
    <property type="molecule type" value="Genomic_DNA"/>
</dbReference>
<dbReference type="InterPro" id="IPR022382">
    <property type="entry name" value="Mycoplasma_peptidase_DUF31"/>
</dbReference>
<feature type="chain" id="PRO_5020396094" description="DUF31 domain-containing protein" evidence="9">
    <location>
        <begin position="24"/>
        <end position="872"/>
    </location>
</feature>
<proteinExistence type="predicted"/>
<comment type="subcellular location">
    <subcellularLocation>
        <location evidence="1">Cell membrane</location>
        <topology evidence="1">Lipid-anchor</topology>
    </subcellularLocation>
</comment>
<dbReference type="Pfam" id="PF01732">
    <property type="entry name" value="Mycop_pep_DUF31"/>
    <property type="match status" value="1"/>
</dbReference>
<feature type="coiled-coil region" evidence="8">
    <location>
        <begin position="374"/>
        <end position="425"/>
    </location>
</feature>
<dbReference type="Proteomes" id="UP000289326">
    <property type="component" value="Chromosome"/>
</dbReference>
<dbReference type="RefSeq" id="WP_130429382.1">
    <property type="nucleotide sequence ID" value="NZ_CP034841.1"/>
</dbReference>
<keyword evidence="12" id="KW-1185">Reference proteome</keyword>
<evidence type="ECO:0000256" key="5">
    <source>
        <dbReference type="ARBA" id="ARBA00023136"/>
    </source>
</evidence>
<dbReference type="KEGG" id="mphi:EG856_01550"/>
<protein>
    <recommendedName>
        <fullName evidence="10">DUF31 domain-containing protein</fullName>
    </recommendedName>
</protein>
<dbReference type="NCBIfam" id="NF033817">
    <property type="entry name" value="Mplas_variab_LP"/>
    <property type="match status" value="1"/>
</dbReference>
<keyword evidence="6" id="KW-0564">Palmitate</keyword>
<evidence type="ECO:0000256" key="3">
    <source>
        <dbReference type="ARBA" id="ARBA00022729"/>
    </source>
</evidence>
<organism evidence="11 12">
    <name type="scientific">Mycoplasmopsis phocirhinis</name>
    <dbReference type="NCBI Taxonomy" id="142650"/>
    <lineage>
        <taxon>Bacteria</taxon>
        <taxon>Bacillati</taxon>
        <taxon>Mycoplasmatota</taxon>
        <taxon>Mycoplasmoidales</taxon>
        <taxon>Metamycoplasmataceae</taxon>
        <taxon>Mycoplasmopsis</taxon>
    </lineage>
</organism>
<name>A0A4P6MLV9_9BACT</name>
<evidence type="ECO:0000256" key="9">
    <source>
        <dbReference type="SAM" id="SignalP"/>
    </source>
</evidence>
<evidence type="ECO:0000313" key="12">
    <source>
        <dbReference type="Proteomes" id="UP000289326"/>
    </source>
</evidence>
<keyword evidence="8" id="KW-0175">Coiled coil</keyword>
<evidence type="ECO:0000259" key="10">
    <source>
        <dbReference type="Pfam" id="PF01732"/>
    </source>
</evidence>
<accession>A0A4P6MLV9</accession>
<reference evidence="11 12" key="1">
    <citation type="submission" date="2019-01" db="EMBL/GenBank/DDBJ databases">
        <title>Complete sequence and annotation of the Mycoplasma phocirhinis strain 852T genome.</title>
        <authorList>
            <person name="Frasca S.Jr."/>
            <person name="Kutish G.F."/>
            <person name="Castellanos Gell J."/>
            <person name="Michaels D.L."/>
            <person name="Brown D.R."/>
        </authorList>
    </citation>
    <scope>NUCLEOTIDE SEQUENCE [LARGE SCALE GENOMIC DNA]</scope>
    <source>
        <strain evidence="11 12">852</strain>
    </source>
</reference>
<keyword evidence="2" id="KW-1003">Cell membrane</keyword>
<dbReference type="PROSITE" id="PS51257">
    <property type="entry name" value="PROKAR_LIPOPROTEIN"/>
    <property type="match status" value="1"/>
</dbReference>
<dbReference type="NCBIfam" id="NF045842">
    <property type="entry name" value="MIP_near_MIB"/>
    <property type="match status" value="1"/>
</dbReference>
<keyword evidence="4" id="KW-0677">Repeat</keyword>
<evidence type="ECO:0000256" key="6">
    <source>
        <dbReference type="ARBA" id="ARBA00023139"/>
    </source>
</evidence>
<keyword evidence="5" id="KW-0472">Membrane</keyword>
<keyword evidence="3 9" id="KW-0732">Signal</keyword>
<gene>
    <name evidence="11" type="ORF">EG856_01550</name>
</gene>
<evidence type="ECO:0000256" key="7">
    <source>
        <dbReference type="ARBA" id="ARBA00023288"/>
    </source>
</evidence>
<dbReference type="GO" id="GO:0005886">
    <property type="term" value="C:plasma membrane"/>
    <property type="evidence" value="ECO:0007669"/>
    <property type="project" value="UniProtKB-SubCell"/>
</dbReference>
<evidence type="ECO:0000256" key="2">
    <source>
        <dbReference type="ARBA" id="ARBA00022475"/>
    </source>
</evidence>
<dbReference type="AlphaFoldDB" id="A0A4P6MLV9"/>
<dbReference type="OrthoDB" id="393864at2"/>
<feature type="domain" description="DUF31" evidence="10">
    <location>
        <begin position="413"/>
        <end position="779"/>
    </location>
</feature>
<keyword evidence="7" id="KW-0449">Lipoprotein</keyword>
<evidence type="ECO:0000256" key="4">
    <source>
        <dbReference type="ARBA" id="ARBA00022737"/>
    </source>
</evidence>
<evidence type="ECO:0000256" key="1">
    <source>
        <dbReference type="ARBA" id="ARBA00004193"/>
    </source>
</evidence>
<sequence>MKKIKKYLILSLSGVLTTLPLVAAACNNEQQKQEQKQKQESADKTQIQKDLSDVSLDNLLALNFDEVFSVKFGVGANQNMADIDALSLRDNSNALVHLKFKNNLDKSFNFNLLAVNTEPNANTTGLARFSIQISKKDNTETKVKSYDLSGFKTTPFGADSTGTIPFDSRVNSVTNTYIDSNQLERYNLDNEEYLKELKQQYFNATENEVRSSLNYTKEGARKFNDLAQQAKIPTYEDGVYKGFTLPVITPEGNLGGLSIHSGSVPTKYSKTDFLGDRDIFKSIGLARLLPNEKYRDIAYQTVSASFSYAEDYASEIAELKEKIKKMTEWRDSNQTVRLAEYIQALVDIEKQNIEILEFDLQAELQHPTTADRDKEGIKNRYQKQKDEINAKIENEIKKLTFDQVIKGWQDEIENYKKEIATGRKSRSSSGTMWILDYEKTDNQTYPTKWYFGTNSHVARIFQRQGFNGFALTILKSNPEVGLNTKLKITGLDPHFDTFFFNGDKVKNAVTRIYDATDYLTTSPSEYLDEKGKVEYAGVEEMIDFAVVEVDFAKLVTNENDKFGLSNNNNDLTEEFKKDLGTQTLAQKLARAMTNNYADLDESKKVKFLANSYLKDYNKIDFDLVIKKDQKPKQTDQLFALGYPKGTEDFFLDKYTDDDQYRVRSAYESLWINSDYQFYYNATGQEGSQQSTPQEKLDRGNYLSYQIGYRSFIDKPGLNDGFIVSPIRGNSIYTTLDDQYESKKYFNSGLQYMLRHFVPIGGSSGSSVRNQDNRLVGVHSTIIKDARTDFVAAFRSEGWDYKGAYGQYNLEQYDLIYGGGKNQKTSYRQALEKKYKDQSGFKTQLFPNGVSKDDVPEEFKFKTQELLNSKTSE</sequence>
<dbReference type="NCBIfam" id="NF045841">
    <property type="entry name" value="Ig_SerProt_MIP"/>
    <property type="match status" value="1"/>
</dbReference>
<feature type="signal peptide" evidence="9">
    <location>
        <begin position="1"/>
        <end position="23"/>
    </location>
</feature>
<evidence type="ECO:0000313" key="11">
    <source>
        <dbReference type="EMBL" id="QBF34605.1"/>
    </source>
</evidence>
<evidence type="ECO:0000256" key="8">
    <source>
        <dbReference type="SAM" id="Coils"/>
    </source>
</evidence>